<keyword evidence="2" id="KW-0964">Secreted</keyword>
<keyword evidence="3" id="KW-0732">Signal</keyword>
<reference evidence="5" key="1">
    <citation type="submission" date="2024-02" db="EMBL/GenBank/DDBJ databases">
        <authorList>
            <consortium name="ELIXIR-Norway"/>
            <consortium name="Elixir Norway"/>
        </authorList>
    </citation>
    <scope>NUCLEOTIDE SEQUENCE</scope>
</reference>
<name>A0ABP0U9Y0_9BRYO</name>
<evidence type="ECO:0000256" key="2">
    <source>
        <dbReference type="ARBA" id="ARBA00022525"/>
    </source>
</evidence>
<comment type="subcellular location">
    <subcellularLocation>
        <location evidence="1">Secreted</location>
    </subcellularLocation>
</comment>
<evidence type="ECO:0000256" key="3">
    <source>
        <dbReference type="ARBA" id="ARBA00022729"/>
    </source>
</evidence>
<comment type="similarity">
    <text evidence="4">Belongs to the EXORDIUM family.</text>
</comment>
<dbReference type="Proteomes" id="UP001497512">
    <property type="component" value="Chromosome 2"/>
</dbReference>
<accession>A0ABP0U9Y0</accession>
<dbReference type="PANTHER" id="PTHR31279:SF58">
    <property type="entry name" value="PROTEIN EXORDIUM-LIKE 2"/>
    <property type="match status" value="1"/>
</dbReference>
<sequence>MTTNFKVQRFYLQLNMALPLAFVHSKAGAGRGLSLYTPPPLILNYHNGPLLTSSSGIPIYLLWYGGFSKSQKQTVADFLRSISPMNSTSTRERTSDEVGIPAVSTWWNTLTSYKNSGGVGVTPLVRIGGQYTDRACSLGKNLKLADIQTLVVDSVANAYFPADPAAVYLVLTAYNVFVEGFCVSSCGSHSLVPGSLKTKNTELLYAWVGNPGTQCPGYCAWPFAVEPFVGPPDFKPLVAPNGDIGADGMVINVATLLAGTATNPFNTGYYQGVASLPNEAATACLGSFGSGSFPGYPGHLLTDTVTNASFNAYGIHSREFLLPALWDPASDTCKTLT</sequence>
<proteinExistence type="inferred from homology"/>
<evidence type="ECO:0000313" key="5">
    <source>
        <dbReference type="EMBL" id="CAK9215997.1"/>
    </source>
</evidence>
<gene>
    <name evidence="5" type="ORF">CSSPTR1EN2_LOCUS13146</name>
</gene>
<organism evidence="5 6">
    <name type="scientific">Sphagnum troendelagicum</name>
    <dbReference type="NCBI Taxonomy" id="128251"/>
    <lineage>
        <taxon>Eukaryota</taxon>
        <taxon>Viridiplantae</taxon>
        <taxon>Streptophyta</taxon>
        <taxon>Embryophyta</taxon>
        <taxon>Bryophyta</taxon>
        <taxon>Sphagnophytina</taxon>
        <taxon>Sphagnopsida</taxon>
        <taxon>Sphagnales</taxon>
        <taxon>Sphagnaceae</taxon>
        <taxon>Sphagnum</taxon>
    </lineage>
</organism>
<evidence type="ECO:0000256" key="1">
    <source>
        <dbReference type="ARBA" id="ARBA00004613"/>
    </source>
</evidence>
<keyword evidence="6" id="KW-1185">Reference proteome</keyword>
<dbReference type="PANTHER" id="PTHR31279">
    <property type="entry name" value="PROTEIN EXORDIUM-LIKE 5"/>
    <property type="match status" value="1"/>
</dbReference>
<dbReference type="EMBL" id="OZ019894">
    <property type="protein sequence ID" value="CAK9215997.1"/>
    <property type="molecule type" value="Genomic_DNA"/>
</dbReference>
<evidence type="ECO:0000256" key="4">
    <source>
        <dbReference type="ARBA" id="ARBA00023591"/>
    </source>
</evidence>
<dbReference type="Pfam" id="PF04674">
    <property type="entry name" value="Phi_1"/>
    <property type="match status" value="1"/>
</dbReference>
<evidence type="ECO:0000313" key="6">
    <source>
        <dbReference type="Proteomes" id="UP001497512"/>
    </source>
</evidence>
<dbReference type="InterPro" id="IPR006766">
    <property type="entry name" value="EXORDIUM-like"/>
</dbReference>
<protein>
    <submittedName>
        <fullName evidence="5">Uncharacterized protein</fullName>
    </submittedName>
</protein>